<feature type="transmembrane region" description="Helical" evidence="12">
    <location>
        <begin position="185"/>
        <end position="203"/>
    </location>
</feature>
<evidence type="ECO:0000256" key="8">
    <source>
        <dbReference type="ARBA" id="ARBA00022989"/>
    </source>
</evidence>
<reference evidence="14" key="2">
    <citation type="journal article" date="2023" name="IMA Fungus">
        <title>Comparative genomic study of the Penicillium genus elucidates a diverse pangenome and 15 lateral gene transfer events.</title>
        <authorList>
            <person name="Petersen C."/>
            <person name="Sorensen T."/>
            <person name="Nielsen M.R."/>
            <person name="Sondergaard T.E."/>
            <person name="Sorensen J.L."/>
            <person name="Fitzpatrick D.A."/>
            <person name="Frisvad J.C."/>
            <person name="Nielsen K.L."/>
        </authorList>
    </citation>
    <scope>NUCLEOTIDE SEQUENCE</scope>
    <source>
        <strain evidence="14">IBT 34128</strain>
    </source>
</reference>
<dbReference type="SMART" id="SM00665">
    <property type="entry name" value="B561"/>
    <property type="match status" value="1"/>
</dbReference>
<feature type="transmembrane region" description="Helical" evidence="12">
    <location>
        <begin position="108"/>
        <end position="127"/>
    </location>
</feature>
<evidence type="ECO:0000256" key="11">
    <source>
        <dbReference type="SAM" id="MobiDB-lite"/>
    </source>
</evidence>
<dbReference type="PANTHER" id="PTHR15422">
    <property type="entry name" value="OS05G0565100 PROTEIN"/>
    <property type="match status" value="1"/>
</dbReference>
<keyword evidence="10 12" id="KW-0472">Membrane</keyword>
<dbReference type="GO" id="GO:0046872">
    <property type="term" value="F:metal ion binding"/>
    <property type="evidence" value="ECO:0007669"/>
    <property type="project" value="UniProtKB-KW"/>
</dbReference>
<gene>
    <name evidence="14" type="ORF">NUU61_004701</name>
</gene>
<keyword evidence="3" id="KW-0813">Transport</keyword>
<comment type="subcellular location">
    <subcellularLocation>
        <location evidence="2">Membrane</location>
        <topology evidence="2">Multi-pass membrane protein</topology>
    </subcellularLocation>
</comment>
<dbReference type="InterPro" id="IPR006593">
    <property type="entry name" value="Cyt_b561/ferric_Rdtase_TM"/>
</dbReference>
<evidence type="ECO:0000256" key="5">
    <source>
        <dbReference type="ARBA" id="ARBA00022692"/>
    </source>
</evidence>
<keyword evidence="9" id="KW-0408">Iron</keyword>
<keyword evidence="5 12" id="KW-0812">Transmembrane</keyword>
<feature type="transmembrane region" description="Helical" evidence="12">
    <location>
        <begin position="69"/>
        <end position="87"/>
    </location>
</feature>
<evidence type="ECO:0000256" key="6">
    <source>
        <dbReference type="ARBA" id="ARBA00022723"/>
    </source>
</evidence>
<keyword evidence="7" id="KW-0249">Electron transport</keyword>
<proteinExistence type="predicted"/>
<dbReference type="GO" id="GO:0016020">
    <property type="term" value="C:membrane"/>
    <property type="evidence" value="ECO:0007669"/>
    <property type="project" value="UniProtKB-SubCell"/>
</dbReference>
<sequence length="243" mass="26036">MTSTSDIPQNHSERVEPEDEPLLGRPGDASQKPDDNILRNLVTGTASVAQVGIWMLAALVWSGILSQPLSLFTAHPLLSISAVFLQVQSSLILQPTVTQRQKTRGARLHAAIQLISTLLFVSGFITIEVKKGSSARLISPHGILGLTTYISVVLQALAGVVQFFFPLAILGSVDAGKRIYKYHRWTGYVLLLLEMATVVAATQTTYNLIAIHISLGPVVVAAILTLAGVGARIKKQKLGIGLV</sequence>
<evidence type="ECO:0000256" key="2">
    <source>
        <dbReference type="ARBA" id="ARBA00004141"/>
    </source>
</evidence>
<organism evidence="14 15">
    <name type="scientific">Penicillium alfredii</name>
    <dbReference type="NCBI Taxonomy" id="1506179"/>
    <lineage>
        <taxon>Eukaryota</taxon>
        <taxon>Fungi</taxon>
        <taxon>Dikarya</taxon>
        <taxon>Ascomycota</taxon>
        <taxon>Pezizomycotina</taxon>
        <taxon>Eurotiomycetes</taxon>
        <taxon>Eurotiomycetidae</taxon>
        <taxon>Eurotiales</taxon>
        <taxon>Aspergillaceae</taxon>
        <taxon>Penicillium</taxon>
    </lineage>
</organism>
<dbReference type="CDD" id="cd08761">
    <property type="entry name" value="Cyt_b561_CYB561D2_like"/>
    <property type="match status" value="1"/>
</dbReference>
<dbReference type="PROSITE" id="PS50939">
    <property type="entry name" value="CYTOCHROME_B561"/>
    <property type="match status" value="1"/>
</dbReference>
<evidence type="ECO:0000256" key="4">
    <source>
        <dbReference type="ARBA" id="ARBA00022617"/>
    </source>
</evidence>
<dbReference type="InterPro" id="IPR045150">
    <property type="entry name" value="CYB561D1/2"/>
</dbReference>
<dbReference type="RefSeq" id="XP_056510896.1">
    <property type="nucleotide sequence ID" value="XM_056655283.1"/>
</dbReference>
<keyword evidence="8 12" id="KW-1133">Transmembrane helix</keyword>
<dbReference type="Proteomes" id="UP001141434">
    <property type="component" value="Unassembled WGS sequence"/>
</dbReference>
<comment type="caution">
    <text evidence="14">The sequence shown here is derived from an EMBL/GenBank/DDBJ whole genome shotgun (WGS) entry which is preliminary data.</text>
</comment>
<evidence type="ECO:0000256" key="12">
    <source>
        <dbReference type="SAM" id="Phobius"/>
    </source>
</evidence>
<dbReference type="OrthoDB" id="432881at2759"/>
<feature type="transmembrane region" description="Helical" evidence="12">
    <location>
        <begin position="209"/>
        <end position="229"/>
    </location>
</feature>
<dbReference type="GeneID" id="81394451"/>
<feature type="transmembrane region" description="Helical" evidence="12">
    <location>
        <begin position="147"/>
        <end position="173"/>
    </location>
</feature>
<evidence type="ECO:0000256" key="10">
    <source>
        <dbReference type="ARBA" id="ARBA00023136"/>
    </source>
</evidence>
<feature type="compositionally biased region" description="Polar residues" evidence="11">
    <location>
        <begin position="1"/>
        <end position="10"/>
    </location>
</feature>
<dbReference type="GO" id="GO:0140575">
    <property type="term" value="F:transmembrane monodehydroascorbate reductase activity"/>
    <property type="evidence" value="ECO:0007669"/>
    <property type="project" value="InterPro"/>
</dbReference>
<comment type="cofactor">
    <cofactor evidence="1">
        <name>heme b</name>
        <dbReference type="ChEBI" id="CHEBI:60344"/>
    </cofactor>
</comment>
<dbReference type="Pfam" id="PF03188">
    <property type="entry name" value="Cytochrom_B561"/>
    <property type="match status" value="1"/>
</dbReference>
<feature type="domain" description="Cytochrome b561" evidence="13">
    <location>
        <begin position="39"/>
        <end position="240"/>
    </location>
</feature>
<keyword evidence="15" id="KW-1185">Reference proteome</keyword>
<evidence type="ECO:0000256" key="9">
    <source>
        <dbReference type="ARBA" id="ARBA00023004"/>
    </source>
</evidence>
<evidence type="ECO:0000313" key="14">
    <source>
        <dbReference type="EMBL" id="KAJ5095345.1"/>
    </source>
</evidence>
<name>A0A9W9F814_9EURO</name>
<feature type="transmembrane region" description="Helical" evidence="12">
    <location>
        <begin position="41"/>
        <end position="63"/>
    </location>
</feature>
<dbReference type="Gene3D" id="1.20.120.1770">
    <property type="match status" value="1"/>
</dbReference>
<dbReference type="PANTHER" id="PTHR15422:SF45">
    <property type="entry name" value="CYTOCHROME B561 DOMAIN-CONTAINING PROTEIN"/>
    <property type="match status" value="1"/>
</dbReference>
<evidence type="ECO:0000259" key="13">
    <source>
        <dbReference type="PROSITE" id="PS50939"/>
    </source>
</evidence>
<evidence type="ECO:0000313" key="15">
    <source>
        <dbReference type="Proteomes" id="UP001141434"/>
    </source>
</evidence>
<keyword evidence="4" id="KW-0349">Heme</keyword>
<evidence type="ECO:0000256" key="3">
    <source>
        <dbReference type="ARBA" id="ARBA00022448"/>
    </source>
</evidence>
<dbReference type="EMBL" id="JAPMSZ010000007">
    <property type="protein sequence ID" value="KAJ5095345.1"/>
    <property type="molecule type" value="Genomic_DNA"/>
</dbReference>
<reference evidence="14" key="1">
    <citation type="submission" date="2022-11" db="EMBL/GenBank/DDBJ databases">
        <authorList>
            <person name="Petersen C."/>
        </authorList>
    </citation>
    <scope>NUCLEOTIDE SEQUENCE</scope>
    <source>
        <strain evidence="14">IBT 34128</strain>
    </source>
</reference>
<dbReference type="AlphaFoldDB" id="A0A9W9F814"/>
<accession>A0A9W9F814</accession>
<feature type="region of interest" description="Disordered" evidence="11">
    <location>
        <begin position="1"/>
        <end position="35"/>
    </location>
</feature>
<keyword evidence="6" id="KW-0479">Metal-binding</keyword>
<evidence type="ECO:0000256" key="7">
    <source>
        <dbReference type="ARBA" id="ARBA00022982"/>
    </source>
</evidence>
<evidence type="ECO:0000256" key="1">
    <source>
        <dbReference type="ARBA" id="ARBA00001970"/>
    </source>
</evidence>
<protein>
    <recommendedName>
        <fullName evidence="13">Cytochrome b561 domain-containing protein</fullName>
    </recommendedName>
</protein>